<feature type="region of interest" description="Disordered" evidence="1">
    <location>
        <begin position="1"/>
        <end position="113"/>
    </location>
</feature>
<comment type="caution">
    <text evidence="3">The sequence shown here is derived from an EMBL/GenBank/DDBJ whole genome shotgun (WGS) entry which is preliminary data.</text>
</comment>
<feature type="compositionally biased region" description="Basic and acidic residues" evidence="1">
    <location>
        <begin position="21"/>
        <end position="30"/>
    </location>
</feature>
<dbReference type="PANTHER" id="PTHR10151:SF120">
    <property type="entry name" value="BIS(5'-ADENOSYL)-TRIPHOSPHATASE"/>
    <property type="match status" value="1"/>
</dbReference>
<dbReference type="InterPro" id="IPR017850">
    <property type="entry name" value="Alkaline_phosphatase_core_sf"/>
</dbReference>
<dbReference type="Proteomes" id="UP001310890">
    <property type="component" value="Unassembled WGS sequence"/>
</dbReference>
<reference evidence="3" key="1">
    <citation type="submission" date="2023-08" db="EMBL/GenBank/DDBJ databases">
        <title>Black Yeasts Isolated from many extreme environments.</title>
        <authorList>
            <person name="Coleine C."/>
            <person name="Stajich J.E."/>
            <person name="Selbmann L."/>
        </authorList>
    </citation>
    <scope>NUCLEOTIDE SEQUENCE</scope>
    <source>
        <strain evidence="3">CCFEE 5401</strain>
    </source>
</reference>
<dbReference type="GO" id="GO:0017111">
    <property type="term" value="F:ribonucleoside triphosphate phosphatase activity"/>
    <property type="evidence" value="ECO:0007669"/>
    <property type="project" value="TreeGrafter"/>
</dbReference>
<feature type="compositionally biased region" description="Basic residues" evidence="1">
    <location>
        <begin position="57"/>
        <end position="69"/>
    </location>
</feature>
<dbReference type="SUPFAM" id="SSF53649">
    <property type="entry name" value="Alkaline phosphatase-like"/>
    <property type="match status" value="1"/>
</dbReference>
<organism evidence="3 4">
    <name type="scientific">Meristemomyces frigidus</name>
    <dbReference type="NCBI Taxonomy" id="1508187"/>
    <lineage>
        <taxon>Eukaryota</taxon>
        <taxon>Fungi</taxon>
        <taxon>Dikarya</taxon>
        <taxon>Ascomycota</taxon>
        <taxon>Pezizomycotina</taxon>
        <taxon>Dothideomycetes</taxon>
        <taxon>Dothideomycetidae</taxon>
        <taxon>Mycosphaerellales</taxon>
        <taxon>Teratosphaeriaceae</taxon>
        <taxon>Meristemomyces</taxon>
    </lineage>
</organism>
<feature type="compositionally biased region" description="Basic and acidic residues" evidence="1">
    <location>
        <begin position="712"/>
        <end position="721"/>
    </location>
</feature>
<evidence type="ECO:0000313" key="4">
    <source>
        <dbReference type="Proteomes" id="UP001310890"/>
    </source>
</evidence>
<dbReference type="CDD" id="cd16018">
    <property type="entry name" value="Enpp"/>
    <property type="match status" value="1"/>
</dbReference>
<evidence type="ECO:0000256" key="1">
    <source>
        <dbReference type="SAM" id="MobiDB-lite"/>
    </source>
</evidence>
<dbReference type="Pfam" id="PF01663">
    <property type="entry name" value="Phosphodiest"/>
    <property type="match status" value="1"/>
</dbReference>
<dbReference type="InterPro" id="IPR002591">
    <property type="entry name" value="Phosphodiest/P_Trfase"/>
</dbReference>
<dbReference type="GO" id="GO:0009141">
    <property type="term" value="P:nucleoside triphosphate metabolic process"/>
    <property type="evidence" value="ECO:0007669"/>
    <property type="project" value="TreeGrafter"/>
</dbReference>
<keyword evidence="2" id="KW-1133">Transmembrane helix</keyword>
<accession>A0AAN7TEQ8</accession>
<dbReference type="EMBL" id="JAVRRL010000043">
    <property type="protein sequence ID" value="KAK5111050.1"/>
    <property type="molecule type" value="Genomic_DNA"/>
</dbReference>
<keyword evidence="2" id="KW-0812">Transmembrane</keyword>
<feature type="compositionally biased region" description="Basic and acidic residues" evidence="1">
    <location>
        <begin position="70"/>
        <end position="92"/>
    </location>
</feature>
<keyword evidence="2" id="KW-0472">Membrane</keyword>
<dbReference type="Gene3D" id="3.40.720.10">
    <property type="entry name" value="Alkaline Phosphatase, subunit A"/>
    <property type="match status" value="1"/>
</dbReference>
<dbReference type="Gene3D" id="3.30.1360.180">
    <property type="match status" value="1"/>
</dbReference>
<dbReference type="PANTHER" id="PTHR10151">
    <property type="entry name" value="ECTONUCLEOTIDE PYROPHOSPHATASE/PHOSPHODIESTERASE"/>
    <property type="match status" value="1"/>
</dbReference>
<dbReference type="FunFam" id="3.30.1360.180:FF:000003">
    <property type="entry name" value="Type I phosphodiesterase/nucleotide pyrophosphatase family protein"/>
    <property type="match status" value="1"/>
</dbReference>
<evidence type="ECO:0000313" key="3">
    <source>
        <dbReference type="EMBL" id="KAK5111050.1"/>
    </source>
</evidence>
<dbReference type="GO" id="GO:0047429">
    <property type="term" value="F:nucleoside triphosphate diphosphatase activity"/>
    <property type="evidence" value="ECO:0007669"/>
    <property type="project" value="TreeGrafter"/>
</dbReference>
<name>A0AAN7TEQ8_9PEZI</name>
<sequence>MVHESNQVLDDASEGETLPRTSEDVRRHVADTIGAEDGAERLLAGGSHGNSSGRSWASRRLHSGKQVKSLHKESEKRELMYDTEEGGLRDSSPEASSVASEGDAKEFQTTQTFRKRSKRRRICGFAVVHMLVAAAFLALLYGAWSASHLPEKTAYTDAELPVPVDEEGAADEEAHASTSYRPHPMSNGSHIFEPTTILISLDGFRADFLQRHISPTLRAFMERGVSPKYMLPSFPSLTFPNHFTLVTGLHPESHGIVGNTFWDPEREAEFYYTDPARSMQPEWWQAEPIWVTAEKAGLKTAVHMWPGSEVEGGIEGVQASYVDHFNADEHLGNKVNRILGWLDLPGTAHNVDGEVRPQLIAAYVPDVDADGHKYGPNSTYIRSTIMEVDGMLRTLLAGLETRNLTGIVNVVIVSDHGMSTTSVSRLIQLEDLVDTGLVEHTDGWPLYGLRPHNISKLQEIHKALLVKAESSPYKHAFDVYMRDVDMPARYHFTNNNRIAPLWIVPKAGWAIVTKEEYDLAHMGTRPIYHPRGLHGYDNQHPLMRAIFIARGPAFPHAPGSELEPFQNTEVYNIICDSLGIEPVANNGTLRLPLVVAGLHDPDQVVETPHDPQDDSSIALPPEVPNLAHPPESAFGAATTMPELAAATTMPPEVANLANRPDFMVPTANIPPVPSDRPTHAIVIAPEASKAEHISALPSDAEEADDDVASRPVVHDGVSDDEKTSINRWWEWVTGKIDAIKQWASDKMSKEEVETSEGEQLG</sequence>
<feature type="region of interest" description="Disordered" evidence="1">
    <location>
        <begin position="168"/>
        <end position="187"/>
    </location>
</feature>
<gene>
    <name evidence="3" type="ORF">LTR62_005425</name>
</gene>
<dbReference type="AlphaFoldDB" id="A0AAN7TEQ8"/>
<evidence type="ECO:0008006" key="5">
    <source>
        <dbReference type="Google" id="ProtNLM"/>
    </source>
</evidence>
<proteinExistence type="predicted"/>
<protein>
    <recommendedName>
        <fullName evidence="5">Phosphodiest-domain-containing protein</fullName>
    </recommendedName>
</protein>
<evidence type="ECO:0000256" key="2">
    <source>
        <dbReference type="SAM" id="Phobius"/>
    </source>
</evidence>
<feature type="transmembrane region" description="Helical" evidence="2">
    <location>
        <begin position="122"/>
        <end position="144"/>
    </location>
</feature>
<feature type="region of interest" description="Disordered" evidence="1">
    <location>
        <begin position="698"/>
        <end position="721"/>
    </location>
</feature>